<gene>
    <name evidence="3" type="ORF">LCGC14_2138320</name>
</gene>
<dbReference type="CDD" id="cd07564">
    <property type="entry name" value="nitrilases_CHs"/>
    <property type="match status" value="1"/>
</dbReference>
<dbReference type="EMBL" id="LAZR01026983">
    <property type="protein sequence ID" value="KKL67106.1"/>
    <property type="molecule type" value="Genomic_DNA"/>
</dbReference>
<comment type="similarity">
    <text evidence="1">Belongs to the carbon-nitrogen hydrolase superfamily. Nitrilase family.</text>
</comment>
<evidence type="ECO:0000256" key="1">
    <source>
        <dbReference type="ARBA" id="ARBA00008129"/>
    </source>
</evidence>
<proteinExistence type="inferred from homology"/>
<protein>
    <recommendedName>
        <fullName evidence="2">CN hydrolase domain-containing protein</fullName>
    </recommendedName>
</protein>
<sequence length="258" mass="28847">MKDQDIIPVAAVQAAPVFLDKDATIEKACRLIAEAGENGAKLIVFPETFIPTFPYWSNYHPEGPPWARTFTKLFKNSVEIPSPDTDILGQAARKAGAYLVMGLNERDRVYGGTLYNTLLFFDPEGRILGKHRKLMPTHHERLFWGFGDGSGLNVYPTSLGKLGGLICYEHHMTLSKYALYAQGEQIHCGVWPGWPGNPDYDNIDIVHTASRQYAFEGQCFVICACGWIHPDMIPEDFEFKDEMDCRSRGGTTIISPLG</sequence>
<reference evidence="3" key="1">
    <citation type="journal article" date="2015" name="Nature">
        <title>Complex archaea that bridge the gap between prokaryotes and eukaryotes.</title>
        <authorList>
            <person name="Spang A."/>
            <person name="Saw J.H."/>
            <person name="Jorgensen S.L."/>
            <person name="Zaremba-Niedzwiedzka K."/>
            <person name="Martijn J."/>
            <person name="Lind A.E."/>
            <person name="van Eijk R."/>
            <person name="Schleper C."/>
            <person name="Guy L."/>
            <person name="Ettema T.J."/>
        </authorList>
    </citation>
    <scope>NUCLEOTIDE SEQUENCE</scope>
</reference>
<dbReference type="Gene3D" id="3.60.110.10">
    <property type="entry name" value="Carbon-nitrogen hydrolase"/>
    <property type="match status" value="1"/>
</dbReference>
<feature type="non-terminal residue" evidence="3">
    <location>
        <position position="258"/>
    </location>
</feature>
<dbReference type="InterPro" id="IPR003010">
    <property type="entry name" value="C-N_Hydrolase"/>
</dbReference>
<accession>A0A0F9ELE2</accession>
<dbReference type="AlphaFoldDB" id="A0A0F9ELE2"/>
<organism evidence="3">
    <name type="scientific">marine sediment metagenome</name>
    <dbReference type="NCBI Taxonomy" id="412755"/>
    <lineage>
        <taxon>unclassified sequences</taxon>
        <taxon>metagenomes</taxon>
        <taxon>ecological metagenomes</taxon>
    </lineage>
</organism>
<comment type="caution">
    <text evidence="3">The sequence shown here is derived from an EMBL/GenBank/DDBJ whole genome shotgun (WGS) entry which is preliminary data.</text>
</comment>
<dbReference type="InterPro" id="IPR036526">
    <property type="entry name" value="C-N_Hydrolase_sf"/>
</dbReference>
<evidence type="ECO:0000259" key="2">
    <source>
        <dbReference type="PROSITE" id="PS50263"/>
    </source>
</evidence>
<dbReference type="PANTHER" id="PTHR46044:SF1">
    <property type="entry name" value="CN HYDROLASE DOMAIN-CONTAINING PROTEIN"/>
    <property type="match status" value="1"/>
</dbReference>
<dbReference type="SUPFAM" id="SSF56317">
    <property type="entry name" value="Carbon-nitrogen hydrolase"/>
    <property type="match status" value="1"/>
</dbReference>
<name>A0A0F9ELE2_9ZZZZ</name>
<dbReference type="GO" id="GO:0003824">
    <property type="term" value="F:catalytic activity"/>
    <property type="evidence" value="ECO:0007669"/>
    <property type="project" value="InterPro"/>
</dbReference>
<dbReference type="InterPro" id="IPR044149">
    <property type="entry name" value="Nitrilases_CHs"/>
</dbReference>
<dbReference type="Pfam" id="PF00795">
    <property type="entry name" value="CN_hydrolase"/>
    <property type="match status" value="1"/>
</dbReference>
<evidence type="ECO:0000313" key="3">
    <source>
        <dbReference type="EMBL" id="KKL67106.1"/>
    </source>
</evidence>
<dbReference type="PROSITE" id="PS50263">
    <property type="entry name" value="CN_HYDROLASE"/>
    <property type="match status" value="1"/>
</dbReference>
<dbReference type="PANTHER" id="PTHR46044">
    <property type="entry name" value="NITRILASE"/>
    <property type="match status" value="1"/>
</dbReference>
<feature type="domain" description="CN hydrolase" evidence="2">
    <location>
        <begin position="7"/>
        <end position="258"/>
    </location>
</feature>